<dbReference type="EMBL" id="JH159158">
    <property type="protein sequence ID" value="EGZ10639.1"/>
    <property type="molecule type" value="Genomic_DNA"/>
</dbReference>
<name>G5A137_PHYSP</name>
<dbReference type="GeneID" id="20648889"/>
<protein>
    <submittedName>
        <fullName evidence="1">Uncharacterized protein</fullName>
    </submittedName>
</protein>
<dbReference type="InParanoid" id="G5A137"/>
<dbReference type="Proteomes" id="UP000002640">
    <property type="component" value="Unassembled WGS sequence"/>
</dbReference>
<dbReference type="SMR" id="G5A137"/>
<dbReference type="AlphaFoldDB" id="G5A137"/>
<reference evidence="1 2" key="1">
    <citation type="journal article" date="2006" name="Science">
        <title>Phytophthora genome sequences uncover evolutionary origins and mechanisms of pathogenesis.</title>
        <authorList>
            <person name="Tyler B.M."/>
            <person name="Tripathy S."/>
            <person name="Zhang X."/>
            <person name="Dehal P."/>
            <person name="Jiang R.H."/>
            <person name="Aerts A."/>
            <person name="Arredondo F.D."/>
            <person name="Baxter L."/>
            <person name="Bensasson D."/>
            <person name="Beynon J.L."/>
            <person name="Chapman J."/>
            <person name="Damasceno C.M."/>
            <person name="Dorrance A.E."/>
            <person name="Dou D."/>
            <person name="Dickerman A.W."/>
            <person name="Dubchak I.L."/>
            <person name="Garbelotto M."/>
            <person name="Gijzen M."/>
            <person name="Gordon S.G."/>
            <person name="Govers F."/>
            <person name="Grunwald N.J."/>
            <person name="Huang W."/>
            <person name="Ivors K.L."/>
            <person name="Jones R.W."/>
            <person name="Kamoun S."/>
            <person name="Krampis K."/>
            <person name="Lamour K.H."/>
            <person name="Lee M.K."/>
            <person name="McDonald W.H."/>
            <person name="Medina M."/>
            <person name="Meijer H.J."/>
            <person name="Nordberg E.K."/>
            <person name="Maclean D.J."/>
            <person name="Ospina-Giraldo M.D."/>
            <person name="Morris P.F."/>
            <person name="Phuntumart V."/>
            <person name="Putnam N.H."/>
            <person name="Rash S."/>
            <person name="Rose J.K."/>
            <person name="Sakihama Y."/>
            <person name="Salamov A.A."/>
            <person name="Savidor A."/>
            <person name="Scheuring C.F."/>
            <person name="Smith B.M."/>
            <person name="Sobral B.W."/>
            <person name="Terry A."/>
            <person name="Torto-Alalibo T.A."/>
            <person name="Win J."/>
            <person name="Xu Z."/>
            <person name="Zhang H."/>
            <person name="Grigoriev I.V."/>
            <person name="Rokhsar D.S."/>
            <person name="Boore J.L."/>
        </authorList>
    </citation>
    <scope>NUCLEOTIDE SEQUENCE [LARGE SCALE GENOMIC DNA]</scope>
    <source>
        <strain evidence="1 2">P6497</strain>
    </source>
</reference>
<gene>
    <name evidence="1" type="ORF">PHYSODRAFT_347528</name>
</gene>
<dbReference type="RefSeq" id="XP_009533384.1">
    <property type="nucleotide sequence ID" value="XM_009535089.1"/>
</dbReference>
<keyword evidence="2" id="KW-1185">Reference proteome</keyword>
<organism evidence="1 2">
    <name type="scientific">Phytophthora sojae (strain P6497)</name>
    <name type="common">Soybean stem and root rot agent</name>
    <name type="synonym">Phytophthora megasperma f. sp. glycines</name>
    <dbReference type="NCBI Taxonomy" id="1094619"/>
    <lineage>
        <taxon>Eukaryota</taxon>
        <taxon>Sar</taxon>
        <taxon>Stramenopiles</taxon>
        <taxon>Oomycota</taxon>
        <taxon>Peronosporomycetes</taxon>
        <taxon>Peronosporales</taxon>
        <taxon>Peronosporaceae</taxon>
        <taxon>Phytophthora</taxon>
    </lineage>
</organism>
<proteinExistence type="predicted"/>
<evidence type="ECO:0000313" key="2">
    <source>
        <dbReference type="Proteomes" id="UP000002640"/>
    </source>
</evidence>
<sequence length="171" mass="19666">MEEAHKYVFADLDALNEDALTCVIGSPDRSAKLRLAPLDAKWGGNIESMCGTSFYLMPDGMERFRAAGWAVRVKSEPNDQLLEEMLRKNLSENDYEPNWFSSKTLVLLGSELSDSLRQLVERHLESGWRVRFYSFNPRGARMSVRLKEKYPSSFKNKYLDGVDWELMRTGS</sequence>
<evidence type="ECO:0000313" key="1">
    <source>
        <dbReference type="EMBL" id="EGZ10639.1"/>
    </source>
</evidence>
<accession>G5A137</accession>
<dbReference type="KEGG" id="psoj:PHYSODRAFT_347528"/>